<evidence type="ECO:0000256" key="1">
    <source>
        <dbReference type="SAM" id="MobiDB-lite"/>
    </source>
</evidence>
<feature type="region of interest" description="Disordered" evidence="1">
    <location>
        <begin position="1"/>
        <end position="29"/>
    </location>
</feature>
<protein>
    <submittedName>
        <fullName evidence="3">Serine/threonine-protein phosphatase</fullName>
    </submittedName>
</protein>
<keyword evidence="4" id="KW-1185">Reference proteome</keyword>
<proteinExistence type="predicted"/>
<dbReference type="EMBL" id="JAAKZI010000001">
    <property type="protein sequence ID" value="NGN82120.1"/>
    <property type="molecule type" value="Genomic_DNA"/>
</dbReference>
<dbReference type="CDD" id="cd00143">
    <property type="entry name" value="PP2Cc"/>
    <property type="match status" value="1"/>
</dbReference>
<dbReference type="InterPro" id="IPR001932">
    <property type="entry name" value="PPM-type_phosphatase-like_dom"/>
</dbReference>
<evidence type="ECO:0000259" key="2">
    <source>
        <dbReference type="PROSITE" id="PS51746"/>
    </source>
</evidence>
<dbReference type="Pfam" id="PF13672">
    <property type="entry name" value="PP2C_2"/>
    <property type="match status" value="1"/>
</dbReference>
<comment type="caution">
    <text evidence="3">The sequence shown here is derived from an EMBL/GenBank/DDBJ whole genome shotgun (WGS) entry which is preliminary data.</text>
</comment>
<dbReference type="Gene3D" id="3.60.40.10">
    <property type="entry name" value="PPM-type phosphatase domain"/>
    <property type="match status" value="1"/>
</dbReference>
<evidence type="ECO:0000313" key="4">
    <source>
        <dbReference type="Proteomes" id="UP000479226"/>
    </source>
</evidence>
<feature type="compositionally biased region" description="Low complexity" evidence="1">
    <location>
        <begin position="300"/>
        <end position="317"/>
    </location>
</feature>
<dbReference type="SMART" id="SM00331">
    <property type="entry name" value="PP2C_SIG"/>
    <property type="match status" value="1"/>
</dbReference>
<dbReference type="InterPro" id="IPR015655">
    <property type="entry name" value="PP2C"/>
</dbReference>
<sequence length="352" mass="36662">MSPGAGEAAHVAPREQDGAAADSGDSGDSGVRGVRLSFGFGSDRGLRRELNEDSFLAADPIFAVADGMGGHEAGEVASRECISVLSQQQVLSDGSRVATAVDLQQALRQADARIREISNARAGTTVTGVTLVEERGVPYWLVFNVGDSRTYRLSQGTFAQVSVDHSEVQELVDGGYITPGQALVHPRRHVVTRALGTGSDTEADFWLVPVEEGDRILVCSDGLTNEVTDEQIHRALSTLNHPQDAVDSLIQSALRAGGRDNVTVVVVDASNVDGGDAGATLENSSTVSAAEDTLPRMPRVDVAPNVAPDAGPDAAAATDEPSQLTPSNHPAGLADGPEPSSDEGNYGDDHHG</sequence>
<dbReference type="PROSITE" id="PS51746">
    <property type="entry name" value="PPM_2"/>
    <property type="match status" value="1"/>
</dbReference>
<feature type="compositionally biased region" description="Low complexity" evidence="1">
    <location>
        <begin position="18"/>
        <end position="29"/>
    </location>
</feature>
<organism evidence="3 4">
    <name type="scientific">Arthrobacter silviterrae</name>
    <dbReference type="NCBI Taxonomy" id="2026658"/>
    <lineage>
        <taxon>Bacteria</taxon>
        <taxon>Bacillati</taxon>
        <taxon>Actinomycetota</taxon>
        <taxon>Actinomycetes</taxon>
        <taxon>Micrococcales</taxon>
        <taxon>Micrococcaceae</taxon>
        <taxon>Arthrobacter</taxon>
    </lineage>
</organism>
<dbReference type="RefSeq" id="WP_165180190.1">
    <property type="nucleotide sequence ID" value="NZ_JAAKZI010000001.1"/>
</dbReference>
<feature type="domain" description="PPM-type phosphatase" evidence="2">
    <location>
        <begin position="37"/>
        <end position="269"/>
    </location>
</feature>
<dbReference type="PANTHER" id="PTHR47992">
    <property type="entry name" value="PROTEIN PHOSPHATASE"/>
    <property type="match status" value="1"/>
</dbReference>
<gene>
    <name evidence="3" type="ORF">G6N77_01380</name>
</gene>
<dbReference type="SUPFAM" id="SSF81606">
    <property type="entry name" value="PP2C-like"/>
    <property type="match status" value="1"/>
</dbReference>
<dbReference type="Proteomes" id="UP000479226">
    <property type="component" value="Unassembled WGS sequence"/>
</dbReference>
<name>A0ABX0D9G5_9MICC</name>
<evidence type="ECO:0000313" key="3">
    <source>
        <dbReference type="EMBL" id="NGN82120.1"/>
    </source>
</evidence>
<dbReference type="InterPro" id="IPR036457">
    <property type="entry name" value="PPM-type-like_dom_sf"/>
</dbReference>
<dbReference type="SMART" id="SM00332">
    <property type="entry name" value="PP2Cc"/>
    <property type="match status" value="1"/>
</dbReference>
<accession>A0ABX0D9G5</accession>
<reference evidence="3 4" key="1">
    <citation type="submission" date="2020-02" db="EMBL/GenBank/DDBJ databases">
        <title>Genome sequence of the type strain DSM 27180 of Arthrobacter silviterrae.</title>
        <authorList>
            <person name="Gao J."/>
            <person name="Sun J."/>
        </authorList>
    </citation>
    <scope>NUCLEOTIDE SEQUENCE [LARGE SCALE GENOMIC DNA]</scope>
    <source>
        <strain evidence="3 4">DSM 27180</strain>
    </source>
</reference>
<feature type="region of interest" description="Disordered" evidence="1">
    <location>
        <begin position="272"/>
        <end position="352"/>
    </location>
</feature>